<dbReference type="InterPro" id="IPR036188">
    <property type="entry name" value="FAD/NAD-bd_sf"/>
</dbReference>
<organism evidence="2 3">
    <name type="scientific">Halorubrum halodurans</name>
    <dbReference type="NCBI Taxonomy" id="1383851"/>
    <lineage>
        <taxon>Archaea</taxon>
        <taxon>Methanobacteriati</taxon>
        <taxon>Methanobacteriota</taxon>
        <taxon>Stenosarchaea group</taxon>
        <taxon>Halobacteria</taxon>
        <taxon>Halobacteriales</taxon>
        <taxon>Haloferacaceae</taxon>
        <taxon>Halorubrum</taxon>
    </lineage>
</organism>
<keyword evidence="3" id="KW-1185">Reference proteome</keyword>
<sequence>MDADAIVVGGGLAGLVSAARLAETGADVTLLERRPRVGGRVRSREVDGFTLDRGFQVLFTSYPAVARELDTEALDLRRFSPGATICRPGSRAVLSDPLREPTAAIESALNREVPFSDKLRTLALRYDLSNRADDEFFADAGSDASIREYLADWGFSSDYVSNFVEPFYGGITLDRSLSTSKAVFEYTFRAMSRGSIAIPADGMAAIPDQLAERAADAGVEVRTGEDVEAVDVGSGGRFRLGSGGPVDGARVELADGETLDANCVVVATTPPEARRLTGVESVPESGVPNVTAWFSLPERSSFSTRRRILLNAAGESPNAVVPISEVAPEYAPRNRPLLAATFLGEAALEREAADLRADTREALSAWYPERGFESLETVAVDRIPFAQFAQPPGVHATLPAPDDPEGPVVLAGEYTEWSAIQGALESGRTAAAAAREHLET</sequence>
<gene>
    <name evidence="2" type="ORF">DJ70_09285</name>
</gene>
<name>A0A256II65_9EURY</name>
<comment type="caution">
    <text evidence="2">The sequence shown here is derived from an EMBL/GenBank/DDBJ whole genome shotgun (WGS) entry which is preliminary data.</text>
</comment>
<dbReference type="Gene3D" id="3.50.50.60">
    <property type="entry name" value="FAD/NAD(P)-binding domain"/>
    <property type="match status" value="1"/>
</dbReference>
<dbReference type="Proteomes" id="UP000216308">
    <property type="component" value="Unassembled WGS sequence"/>
</dbReference>
<dbReference type="AlphaFoldDB" id="A0A256II65"/>
<protein>
    <submittedName>
        <fullName evidence="2">Phytoene dehydrogenase</fullName>
    </submittedName>
</protein>
<dbReference type="PRINTS" id="PR00411">
    <property type="entry name" value="PNDRDTASEI"/>
</dbReference>
<evidence type="ECO:0000313" key="2">
    <source>
        <dbReference type="EMBL" id="OYR56225.1"/>
    </source>
</evidence>
<dbReference type="InterPro" id="IPR002937">
    <property type="entry name" value="Amino_oxidase"/>
</dbReference>
<dbReference type="EMBL" id="NHPJ01000092">
    <property type="protein sequence ID" value="OYR56225.1"/>
    <property type="molecule type" value="Genomic_DNA"/>
</dbReference>
<accession>A0A256II65</accession>
<dbReference type="GO" id="GO:0016491">
    <property type="term" value="F:oxidoreductase activity"/>
    <property type="evidence" value="ECO:0007669"/>
    <property type="project" value="InterPro"/>
</dbReference>
<proteinExistence type="predicted"/>
<dbReference type="RefSeq" id="WP_094532239.1">
    <property type="nucleotide sequence ID" value="NZ_NHPJ01000092.1"/>
</dbReference>
<feature type="domain" description="Amine oxidase" evidence="1">
    <location>
        <begin position="12"/>
        <end position="433"/>
    </location>
</feature>
<dbReference type="Pfam" id="PF01593">
    <property type="entry name" value="Amino_oxidase"/>
    <property type="match status" value="1"/>
</dbReference>
<dbReference type="OrthoDB" id="202781at2157"/>
<reference evidence="2 3" key="1">
    <citation type="journal article" date="2014" name="Front. Microbiol.">
        <title>Population and genomic analysis of the genus Halorubrum.</title>
        <authorList>
            <person name="Fullmer M.S."/>
            <person name="Soucy S.M."/>
            <person name="Swithers K.S."/>
            <person name="Makkay A.M."/>
            <person name="Wheeler R."/>
            <person name="Ventosa A."/>
            <person name="Gogarten J.P."/>
            <person name="Papke R.T."/>
        </authorList>
    </citation>
    <scope>NUCLEOTIDE SEQUENCE [LARGE SCALE GENOMIC DNA]</scope>
    <source>
        <strain evidence="2 3">Cb34</strain>
    </source>
</reference>
<dbReference type="SUPFAM" id="SSF51905">
    <property type="entry name" value="FAD/NAD(P)-binding domain"/>
    <property type="match status" value="1"/>
</dbReference>
<dbReference type="PANTHER" id="PTHR42841">
    <property type="entry name" value="AMINE OXIDASE"/>
    <property type="match status" value="1"/>
</dbReference>
<evidence type="ECO:0000259" key="1">
    <source>
        <dbReference type="Pfam" id="PF01593"/>
    </source>
</evidence>
<evidence type="ECO:0000313" key="3">
    <source>
        <dbReference type="Proteomes" id="UP000216308"/>
    </source>
</evidence>